<evidence type="ECO:0000313" key="2">
    <source>
        <dbReference type="EMBL" id="AIR10909.1"/>
    </source>
</evidence>
<accession>A0A089QCW5</accession>
<dbReference type="SMART" id="SM00731">
    <property type="entry name" value="SprT"/>
    <property type="match status" value="1"/>
</dbReference>
<dbReference type="Proteomes" id="UP000029488">
    <property type="component" value="Chromosome"/>
</dbReference>
<reference evidence="2 3" key="1">
    <citation type="journal article" date="2014" name="BMC Genomics">
        <title>Unusual genome complexity in Lactobacillus salivarius JCM1046.</title>
        <authorList>
            <person name="Raftis E.J."/>
            <person name="Forde B.M."/>
            <person name="Claesson M.J."/>
            <person name="O'Toole P.W."/>
        </authorList>
    </citation>
    <scope>NUCLEOTIDE SEQUENCE [LARGE SCALE GENOMIC DNA]</scope>
    <source>
        <strain evidence="2 3">JCM1046</strain>
    </source>
</reference>
<feature type="domain" description="SprT-like" evidence="1">
    <location>
        <begin position="4"/>
        <end position="144"/>
    </location>
</feature>
<dbReference type="AlphaFoldDB" id="A0A089QCW5"/>
<organism evidence="2 3">
    <name type="scientific">Ligilactobacillus salivarius</name>
    <dbReference type="NCBI Taxonomy" id="1624"/>
    <lineage>
        <taxon>Bacteria</taxon>
        <taxon>Bacillati</taxon>
        <taxon>Bacillota</taxon>
        <taxon>Bacilli</taxon>
        <taxon>Lactobacillales</taxon>
        <taxon>Lactobacillaceae</taxon>
        <taxon>Ligilactobacillus</taxon>
    </lineage>
</organism>
<dbReference type="Gene3D" id="3.30.2010.10">
    <property type="entry name" value="Metalloproteases ('zincins'), catalytic domain"/>
    <property type="match status" value="1"/>
</dbReference>
<name>A0A089QCW5_9LACO</name>
<sequence length="145" mass="17232">MNNRELLELTRKISNSYFNRDFKHKIKFNSKLRTTGGRYFLNNHNIDINPKILTECDMDTLIGVIKHELCHYHLHISGYGHQHRDKDFKILLKKVGGLRYAPTLKTSYKNIYICQNCGKKYYRQRKINTSKYVCSHCHGKLKLIE</sequence>
<dbReference type="KEGG" id="lsj:LSJ_1239c"/>
<proteinExistence type="predicted"/>
<dbReference type="Pfam" id="PF10263">
    <property type="entry name" value="SprT-like"/>
    <property type="match status" value="1"/>
</dbReference>
<gene>
    <name evidence="2" type="primary">sprT</name>
    <name evidence="2" type="ORF">LSJ_1239c</name>
</gene>
<dbReference type="InterPro" id="IPR035240">
    <property type="entry name" value="SprT_Zn_ribbon"/>
</dbReference>
<dbReference type="RefSeq" id="WP_044005061.1">
    <property type="nucleotide sequence ID" value="NZ_CP007646.1"/>
</dbReference>
<dbReference type="EMBL" id="CP007646">
    <property type="protein sequence ID" value="AIR10909.1"/>
    <property type="molecule type" value="Genomic_DNA"/>
</dbReference>
<dbReference type="NCBIfam" id="NF003339">
    <property type="entry name" value="PRK04351.1"/>
    <property type="match status" value="1"/>
</dbReference>
<dbReference type="GO" id="GO:0006950">
    <property type="term" value="P:response to stress"/>
    <property type="evidence" value="ECO:0007669"/>
    <property type="project" value="UniProtKB-ARBA"/>
</dbReference>
<evidence type="ECO:0000259" key="1">
    <source>
        <dbReference type="SMART" id="SM00731"/>
    </source>
</evidence>
<protein>
    <submittedName>
        <fullName evidence="2">Putative metallopeptidase (Zinc) SprT family</fullName>
    </submittedName>
</protein>
<dbReference type="Pfam" id="PF17283">
    <property type="entry name" value="Zn_ribbon_SprT"/>
    <property type="match status" value="1"/>
</dbReference>
<evidence type="ECO:0000313" key="3">
    <source>
        <dbReference type="Proteomes" id="UP000029488"/>
    </source>
</evidence>
<dbReference type="InterPro" id="IPR006640">
    <property type="entry name" value="SprT-like_domain"/>
</dbReference>